<accession>A0A7X0MFA1</accession>
<evidence type="ECO:0000313" key="4">
    <source>
        <dbReference type="Proteomes" id="UP000565576"/>
    </source>
</evidence>
<comment type="similarity">
    <text evidence="1">Belongs to the esterase D family.</text>
</comment>
<dbReference type="InterPro" id="IPR029058">
    <property type="entry name" value="AB_hydrolase_fold"/>
</dbReference>
<dbReference type="EMBL" id="JACHBG010000010">
    <property type="protein sequence ID" value="MBB6486818.1"/>
    <property type="molecule type" value="Genomic_DNA"/>
</dbReference>
<dbReference type="InterPro" id="IPR000801">
    <property type="entry name" value="Esterase-like"/>
</dbReference>
<dbReference type="AlphaFoldDB" id="A0A7X0MFA1"/>
<organism evidence="3 4">
    <name type="scientific">Rhizobium lusitanum</name>
    <dbReference type="NCBI Taxonomy" id="293958"/>
    <lineage>
        <taxon>Bacteria</taxon>
        <taxon>Pseudomonadati</taxon>
        <taxon>Pseudomonadota</taxon>
        <taxon>Alphaproteobacteria</taxon>
        <taxon>Hyphomicrobiales</taxon>
        <taxon>Rhizobiaceae</taxon>
        <taxon>Rhizobium/Agrobacterium group</taxon>
        <taxon>Rhizobium</taxon>
    </lineage>
</organism>
<reference evidence="3 4" key="1">
    <citation type="submission" date="2020-08" db="EMBL/GenBank/DDBJ databases">
        <title>Genomic Encyclopedia of Type Strains, Phase IV (KMG-V): Genome sequencing to study the core and pangenomes of soil and plant-associated prokaryotes.</title>
        <authorList>
            <person name="Whitman W."/>
        </authorList>
    </citation>
    <scope>NUCLEOTIDE SEQUENCE [LARGE SCALE GENOMIC DNA]</scope>
    <source>
        <strain evidence="3 4">SEMIA 4060</strain>
    </source>
</reference>
<evidence type="ECO:0000313" key="3">
    <source>
        <dbReference type="EMBL" id="MBB6486818.1"/>
    </source>
</evidence>
<dbReference type="GO" id="GO:0016788">
    <property type="term" value="F:hydrolase activity, acting on ester bonds"/>
    <property type="evidence" value="ECO:0007669"/>
    <property type="project" value="TreeGrafter"/>
</dbReference>
<dbReference type="RefSeq" id="WP_184707132.1">
    <property type="nucleotide sequence ID" value="NZ_JACHBG010000010.1"/>
</dbReference>
<dbReference type="Proteomes" id="UP000565576">
    <property type="component" value="Unassembled WGS sequence"/>
</dbReference>
<evidence type="ECO:0000256" key="2">
    <source>
        <dbReference type="ARBA" id="ARBA00022801"/>
    </source>
</evidence>
<dbReference type="SUPFAM" id="SSF53474">
    <property type="entry name" value="alpha/beta-Hydrolases"/>
    <property type="match status" value="1"/>
</dbReference>
<evidence type="ECO:0000256" key="1">
    <source>
        <dbReference type="ARBA" id="ARBA00005622"/>
    </source>
</evidence>
<name>A0A7X0MFA1_9HYPH</name>
<protein>
    <recommendedName>
        <fullName evidence="5">Alpha/beta hydrolase</fullName>
    </recommendedName>
</protein>
<dbReference type="PANTHER" id="PTHR40841">
    <property type="entry name" value="SIDEROPHORE TRIACETYLFUSARININE C ESTERASE"/>
    <property type="match status" value="1"/>
</dbReference>
<sequence length="308" mass="33901">MPLHQREKAHLGNSGRIPSHLGIVLAAFLLSLCFVPRGAVATPGAKQCDAKTYSVPLPDPVSGRRYQLFVSLPQGFDPASPALRPVLFLADGGRAFPRHICEIRDLTEADKRDLVVVGLGYADGESLEDSRRRDYTPTAQPSTGHVYGGSTAYQAYIKDVVIPFAEAHYRTDPARRIFWGHSYGGLLATTILLRDPGIFQTYIIGSPSLWYGSHVILEMEKQFAAGHHSLPANVFLYVGGKEVSRYEAGRHGFTKDMVEDAKTFEQLLRSRSYEGLTTKFMVIPDKDHVTSVGPGITWGLRLAFQPGS</sequence>
<evidence type="ECO:0008006" key="5">
    <source>
        <dbReference type="Google" id="ProtNLM"/>
    </source>
</evidence>
<dbReference type="InterPro" id="IPR052558">
    <property type="entry name" value="Siderophore_Hydrolase_D"/>
</dbReference>
<dbReference type="Pfam" id="PF00756">
    <property type="entry name" value="Esterase"/>
    <property type="match status" value="1"/>
</dbReference>
<dbReference type="Gene3D" id="3.40.50.1820">
    <property type="entry name" value="alpha/beta hydrolase"/>
    <property type="match status" value="1"/>
</dbReference>
<keyword evidence="2" id="KW-0378">Hydrolase</keyword>
<proteinExistence type="inferred from homology"/>
<gene>
    <name evidence="3" type="ORF">GGD46_004117</name>
</gene>
<comment type="caution">
    <text evidence="3">The sequence shown here is derived from an EMBL/GenBank/DDBJ whole genome shotgun (WGS) entry which is preliminary data.</text>
</comment>
<dbReference type="PANTHER" id="PTHR40841:SF2">
    <property type="entry name" value="SIDEROPHORE-DEGRADING ESTERASE (EUROFUNG)"/>
    <property type="match status" value="1"/>
</dbReference>